<reference evidence="1" key="1">
    <citation type="journal article" date="2019" name="BMC Genomics">
        <title>A new reference genome for Sorghum bicolor reveals high levels of sequence similarity between sweet and grain genotypes: implications for the genetics of sugar metabolism.</title>
        <authorList>
            <person name="Cooper E.A."/>
            <person name="Brenton Z.W."/>
            <person name="Flinn B.S."/>
            <person name="Jenkins J."/>
            <person name="Shu S."/>
            <person name="Flowers D."/>
            <person name="Luo F."/>
            <person name="Wang Y."/>
            <person name="Xia P."/>
            <person name="Barry K."/>
            <person name="Daum C."/>
            <person name="Lipzen A."/>
            <person name="Yoshinaga Y."/>
            <person name="Schmutz J."/>
            <person name="Saski C."/>
            <person name="Vermerris W."/>
            <person name="Kresovich S."/>
        </authorList>
    </citation>
    <scope>NUCLEOTIDE SEQUENCE</scope>
</reference>
<dbReference type="EMBL" id="CM027688">
    <property type="protein sequence ID" value="KAG0517700.1"/>
    <property type="molecule type" value="Genomic_DNA"/>
</dbReference>
<dbReference type="Proteomes" id="UP000807115">
    <property type="component" value="Chromosome 9"/>
</dbReference>
<protein>
    <submittedName>
        <fullName evidence="1">Uncharacterized protein</fullName>
    </submittedName>
</protein>
<reference evidence="1" key="2">
    <citation type="submission" date="2020-10" db="EMBL/GenBank/DDBJ databases">
        <authorList>
            <person name="Cooper E.A."/>
            <person name="Brenton Z.W."/>
            <person name="Flinn B.S."/>
            <person name="Jenkins J."/>
            <person name="Shu S."/>
            <person name="Flowers D."/>
            <person name="Luo F."/>
            <person name="Wang Y."/>
            <person name="Xia P."/>
            <person name="Barry K."/>
            <person name="Daum C."/>
            <person name="Lipzen A."/>
            <person name="Yoshinaga Y."/>
            <person name="Schmutz J."/>
            <person name="Saski C."/>
            <person name="Vermerris W."/>
            <person name="Kresovich S."/>
        </authorList>
    </citation>
    <scope>NUCLEOTIDE SEQUENCE</scope>
</reference>
<accession>A0A921QB20</accession>
<evidence type="ECO:0000313" key="1">
    <source>
        <dbReference type="EMBL" id="KAG0517700.1"/>
    </source>
</evidence>
<dbReference type="Gene3D" id="3.30.56.10">
    <property type="match status" value="1"/>
</dbReference>
<dbReference type="AlphaFoldDB" id="A0A921QB20"/>
<proteinExistence type="predicted"/>
<evidence type="ECO:0000313" key="2">
    <source>
        <dbReference type="Proteomes" id="UP000807115"/>
    </source>
</evidence>
<name>A0A921QB20_SORBI</name>
<sequence>MVTTAAPASSTRLHISAAAAAAMPTVSISRDHVVLDLGRTYPQEEFEVICFELGEHPRGEPWRDGARQQVALEVERAEAWEREHDGRGGTVVAQRQDLQVLELGEHAVGIARRSASSLASSWRMW</sequence>
<gene>
    <name evidence="1" type="ORF">BDA96_09G111900</name>
</gene>
<organism evidence="1 2">
    <name type="scientific">Sorghum bicolor</name>
    <name type="common">Sorghum</name>
    <name type="synonym">Sorghum vulgare</name>
    <dbReference type="NCBI Taxonomy" id="4558"/>
    <lineage>
        <taxon>Eukaryota</taxon>
        <taxon>Viridiplantae</taxon>
        <taxon>Streptophyta</taxon>
        <taxon>Embryophyta</taxon>
        <taxon>Tracheophyta</taxon>
        <taxon>Spermatophyta</taxon>
        <taxon>Magnoliopsida</taxon>
        <taxon>Liliopsida</taxon>
        <taxon>Poales</taxon>
        <taxon>Poaceae</taxon>
        <taxon>PACMAD clade</taxon>
        <taxon>Panicoideae</taxon>
        <taxon>Andropogonodae</taxon>
        <taxon>Andropogoneae</taxon>
        <taxon>Sorghinae</taxon>
        <taxon>Sorghum</taxon>
    </lineage>
</organism>
<comment type="caution">
    <text evidence="1">The sequence shown here is derived from an EMBL/GenBank/DDBJ whole genome shotgun (WGS) entry which is preliminary data.</text>
</comment>